<evidence type="ECO:0000313" key="8">
    <source>
        <dbReference type="EMBL" id="AYM76224.1"/>
    </source>
</evidence>
<gene>
    <name evidence="8" type="ORF">D9M09_10785</name>
</gene>
<feature type="transmembrane region" description="Helical" evidence="6">
    <location>
        <begin position="139"/>
        <end position="158"/>
    </location>
</feature>
<feature type="transmembrane region" description="Helical" evidence="6">
    <location>
        <begin position="295"/>
        <end position="317"/>
    </location>
</feature>
<dbReference type="PANTHER" id="PTHR43124">
    <property type="entry name" value="PURINE EFFLUX PUMP PBUE"/>
    <property type="match status" value="1"/>
</dbReference>
<dbReference type="InterPro" id="IPR011701">
    <property type="entry name" value="MFS"/>
</dbReference>
<dbReference type="EMBL" id="CP033019">
    <property type="protein sequence ID" value="AYM76224.1"/>
    <property type="molecule type" value="Genomic_DNA"/>
</dbReference>
<accession>A0A3G2E872</accession>
<evidence type="ECO:0000256" key="2">
    <source>
        <dbReference type="ARBA" id="ARBA00022475"/>
    </source>
</evidence>
<sequence>MSSRSISKTATCTLLSVASLTIMVGCVLVPGLPSIAARLGVADAASWLVTLPSLGVVLSGPFAAMLMQRLGLHRSLLAGLFLYGLLGVSGMFLHGHLAVFANRFLLGAPTALVMASGTGLISALFSGQARLRMIARQGMTIELGGVLFLALGGLLATAGWRYPFLLYLASWVLLACAWRCVPALAPAGDAGMDGAPPAPGPSRALLFVHALAALSMTVFFAAIIILPLRLQQLGWSEDRAGYLLSFVSLVAVAAAWLMPQVVRRLHEHGTLGAAFACYALAHLLFAGAAALSTLLAGAVALGMGFGLSVPLCTHMTVERSHLPSRNRNLAYLSMAIFGGQFLSSFMTYLPGSHAAMFAATAALALLGAAVAAAPLLRRRPAGTTAVSTTHTER</sequence>
<dbReference type="GO" id="GO:0005886">
    <property type="term" value="C:plasma membrane"/>
    <property type="evidence" value="ECO:0007669"/>
    <property type="project" value="UniProtKB-SubCell"/>
</dbReference>
<feature type="transmembrane region" description="Helical" evidence="6">
    <location>
        <begin position="240"/>
        <end position="258"/>
    </location>
</feature>
<evidence type="ECO:0000256" key="5">
    <source>
        <dbReference type="ARBA" id="ARBA00023136"/>
    </source>
</evidence>
<dbReference type="Pfam" id="PF07690">
    <property type="entry name" value="MFS_1"/>
    <property type="match status" value="1"/>
</dbReference>
<evidence type="ECO:0000256" key="6">
    <source>
        <dbReference type="SAM" id="Phobius"/>
    </source>
</evidence>
<dbReference type="AlphaFoldDB" id="A0A3G2E872"/>
<keyword evidence="4 6" id="KW-1133">Transmembrane helix</keyword>
<keyword evidence="3 6" id="KW-0812">Transmembrane</keyword>
<dbReference type="GO" id="GO:0022857">
    <property type="term" value="F:transmembrane transporter activity"/>
    <property type="evidence" value="ECO:0007669"/>
    <property type="project" value="InterPro"/>
</dbReference>
<evidence type="ECO:0000256" key="3">
    <source>
        <dbReference type="ARBA" id="ARBA00022692"/>
    </source>
</evidence>
<reference evidence="8 9" key="1">
    <citation type="submission" date="2018-10" db="EMBL/GenBank/DDBJ databases">
        <title>Effects of UV and annual dynamics of microbial communities in freshwater RAS systems.</title>
        <authorList>
            <person name="Bekkelund A.K."/>
            <person name="Hansen B.R."/>
            <person name="Stokken H."/>
            <person name="Eriksen B.F."/>
            <person name="Kashulin N.A."/>
        </authorList>
    </citation>
    <scope>NUCLEOTIDE SEQUENCE [LARGE SCALE GENOMIC DNA]</scope>
    <source>
        <strain evidence="8 9">BHSEK</strain>
    </source>
</reference>
<dbReference type="PANTHER" id="PTHR43124:SF3">
    <property type="entry name" value="CHLORAMPHENICOL EFFLUX PUMP RV0191"/>
    <property type="match status" value="1"/>
</dbReference>
<feature type="transmembrane region" description="Helical" evidence="6">
    <location>
        <begin position="329"/>
        <end position="349"/>
    </location>
</feature>
<evidence type="ECO:0000259" key="7">
    <source>
        <dbReference type="PROSITE" id="PS50850"/>
    </source>
</evidence>
<dbReference type="PROSITE" id="PS51257">
    <property type="entry name" value="PROKAR_LIPOPROTEIN"/>
    <property type="match status" value="1"/>
</dbReference>
<dbReference type="Gene3D" id="1.20.1250.20">
    <property type="entry name" value="MFS general substrate transporter like domains"/>
    <property type="match status" value="1"/>
</dbReference>
<feature type="transmembrane region" description="Helical" evidence="6">
    <location>
        <begin position="12"/>
        <end position="32"/>
    </location>
</feature>
<dbReference type="InterPro" id="IPR036259">
    <property type="entry name" value="MFS_trans_sf"/>
</dbReference>
<dbReference type="Proteomes" id="UP000279594">
    <property type="component" value="Chromosome"/>
</dbReference>
<evidence type="ECO:0000313" key="9">
    <source>
        <dbReference type="Proteomes" id="UP000279594"/>
    </source>
</evidence>
<feature type="transmembrane region" description="Helical" evidence="6">
    <location>
        <begin position="76"/>
        <end position="98"/>
    </location>
</feature>
<comment type="subcellular location">
    <subcellularLocation>
        <location evidence="1">Cell membrane</location>
        <topology evidence="1">Multi-pass membrane protein</topology>
    </subcellularLocation>
</comment>
<keyword evidence="5 6" id="KW-0472">Membrane</keyword>
<protein>
    <submittedName>
        <fullName evidence="8">MFS transporter</fullName>
    </submittedName>
</protein>
<keyword evidence="2" id="KW-1003">Cell membrane</keyword>
<dbReference type="RefSeq" id="WP_070288076.1">
    <property type="nucleotide sequence ID" value="NZ_CP033019.1"/>
</dbReference>
<dbReference type="CDD" id="cd17473">
    <property type="entry name" value="MFS_arabinose_efflux_permease_like"/>
    <property type="match status" value="1"/>
</dbReference>
<feature type="domain" description="Major facilitator superfamily (MFS) profile" evidence="7">
    <location>
        <begin position="5"/>
        <end position="379"/>
    </location>
</feature>
<dbReference type="InterPro" id="IPR020846">
    <property type="entry name" value="MFS_dom"/>
</dbReference>
<feature type="transmembrane region" description="Helical" evidence="6">
    <location>
        <begin position="206"/>
        <end position="228"/>
    </location>
</feature>
<feature type="transmembrane region" description="Helical" evidence="6">
    <location>
        <begin position="355"/>
        <end position="376"/>
    </location>
</feature>
<evidence type="ECO:0000256" key="4">
    <source>
        <dbReference type="ARBA" id="ARBA00022989"/>
    </source>
</evidence>
<feature type="transmembrane region" description="Helical" evidence="6">
    <location>
        <begin position="104"/>
        <end position="127"/>
    </location>
</feature>
<feature type="transmembrane region" description="Helical" evidence="6">
    <location>
        <begin position="44"/>
        <end position="64"/>
    </location>
</feature>
<dbReference type="SUPFAM" id="SSF103473">
    <property type="entry name" value="MFS general substrate transporter"/>
    <property type="match status" value="1"/>
</dbReference>
<proteinExistence type="predicted"/>
<dbReference type="PROSITE" id="PS50850">
    <property type="entry name" value="MFS"/>
    <property type="match status" value="1"/>
</dbReference>
<organism evidence="8 9">
    <name type="scientific">Janthinobacterium agaricidamnosum</name>
    <dbReference type="NCBI Taxonomy" id="55508"/>
    <lineage>
        <taxon>Bacteria</taxon>
        <taxon>Pseudomonadati</taxon>
        <taxon>Pseudomonadota</taxon>
        <taxon>Betaproteobacteria</taxon>
        <taxon>Burkholderiales</taxon>
        <taxon>Oxalobacteraceae</taxon>
        <taxon>Janthinobacterium</taxon>
    </lineage>
</organism>
<name>A0A3G2E872_9BURK</name>
<keyword evidence="9" id="KW-1185">Reference proteome</keyword>
<evidence type="ECO:0000256" key="1">
    <source>
        <dbReference type="ARBA" id="ARBA00004651"/>
    </source>
</evidence>
<dbReference type="InterPro" id="IPR050189">
    <property type="entry name" value="MFS_Efflux_Transporters"/>
</dbReference>